<evidence type="ECO:0000313" key="1">
    <source>
        <dbReference type="EMBL" id="NNA99569.1"/>
    </source>
</evidence>
<name>A0A7Y1MW93_9PSED</name>
<dbReference type="Proteomes" id="UP000542111">
    <property type="component" value="Unassembled WGS sequence"/>
</dbReference>
<sequence length="122" mass="13662">MKKLPVSDGTIEKLMCDRSTLSIEFSDWQEQLWLITFHELIAFQGIGTIGSEISEMYETTDTPLSVEATRVDPNETGTSYCFTSSDGGDVIFIVIAGSYTAEKLDCTQNIYTTKRNKRDDSI</sequence>
<dbReference type="OrthoDB" id="9134669at2"/>
<dbReference type="EMBL" id="JAAQYP010000115">
    <property type="protein sequence ID" value="NNA99569.1"/>
    <property type="molecule type" value="Genomic_DNA"/>
</dbReference>
<reference evidence="1 2" key="1">
    <citation type="journal article" date="2020" name="Front. Microbiol.">
        <title>Genetic Organization of the aprX-lipA2 Operon Affects the Proteolytic Potential of Pseudomonas Species in Milk.</title>
        <authorList>
            <person name="Maier C."/>
            <person name="Huptas C."/>
            <person name="von Neubeck M."/>
            <person name="Scherer S."/>
            <person name="Wenning M."/>
            <person name="Lucking G."/>
        </authorList>
    </citation>
    <scope>NUCLEOTIDE SEQUENCE [LARGE SCALE GENOMIC DNA]</scope>
    <source>
        <strain evidence="1 2">G4779</strain>
    </source>
</reference>
<gene>
    <name evidence="1" type="ORF">HBO33_31030</name>
</gene>
<dbReference type="RefSeq" id="WP_076964735.1">
    <property type="nucleotide sequence ID" value="NZ_CBCRYT010000056.1"/>
</dbReference>
<evidence type="ECO:0000313" key="2">
    <source>
        <dbReference type="Proteomes" id="UP000542111"/>
    </source>
</evidence>
<dbReference type="AlphaFoldDB" id="A0A7Y1MW93"/>
<organism evidence="1 2">
    <name type="scientific">Pseudomonas gessardii</name>
    <dbReference type="NCBI Taxonomy" id="78544"/>
    <lineage>
        <taxon>Bacteria</taxon>
        <taxon>Pseudomonadati</taxon>
        <taxon>Pseudomonadota</taxon>
        <taxon>Gammaproteobacteria</taxon>
        <taxon>Pseudomonadales</taxon>
        <taxon>Pseudomonadaceae</taxon>
        <taxon>Pseudomonas</taxon>
    </lineage>
</organism>
<comment type="caution">
    <text evidence="1">The sequence shown here is derived from an EMBL/GenBank/DDBJ whole genome shotgun (WGS) entry which is preliminary data.</text>
</comment>
<protein>
    <submittedName>
        <fullName evidence="1">Uncharacterized protein</fullName>
    </submittedName>
</protein>
<proteinExistence type="predicted"/>
<accession>A0A7Y1MW93</accession>
<dbReference type="GeneID" id="70099419"/>